<dbReference type="Pfam" id="PF00708">
    <property type="entry name" value="Acylphosphatase"/>
    <property type="match status" value="1"/>
</dbReference>
<dbReference type="RefSeq" id="WP_180848351.1">
    <property type="nucleotide sequence ID" value="NZ_CP047418.1"/>
</dbReference>
<gene>
    <name evidence="8" type="ORF">GTO87_05075</name>
</gene>
<feature type="active site" evidence="5">
    <location>
        <position position="19"/>
    </location>
</feature>
<evidence type="ECO:0000259" key="7">
    <source>
        <dbReference type="PROSITE" id="PS51160"/>
    </source>
</evidence>
<dbReference type="InterPro" id="IPR020456">
    <property type="entry name" value="Acylphosphatase"/>
</dbReference>
<evidence type="ECO:0000256" key="6">
    <source>
        <dbReference type="RuleBase" id="RU004168"/>
    </source>
</evidence>
<dbReference type="EC" id="3.6.1.7" evidence="2 5"/>
<comment type="catalytic activity">
    <reaction evidence="4 5">
        <text>an acyl phosphate + H2O = a carboxylate + phosphate + H(+)</text>
        <dbReference type="Rhea" id="RHEA:14965"/>
        <dbReference type="ChEBI" id="CHEBI:15377"/>
        <dbReference type="ChEBI" id="CHEBI:15378"/>
        <dbReference type="ChEBI" id="CHEBI:29067"/>
        <dbReference type="ChEBI" id="CHEBI:43474"/>
        <dbReference type="ChEBI" id="CHEBI:59918"/>
        <dbReference type="EC" id="3.6.1.7"/>
    </reaction>
</comment>
<dbReference type="PANTHER" id="PTHR47268">
    <property type="entry name" value="ACYLPHOSPHATASE"/>
    <property type="match status" value="1"/>
</dbReference>
<dbReference type="PROSITE" id="PS00150">
    <property type="entry name" value="ACYLPHOSPHATASE_1"/>
    <property type="match status" value="1"/>
</dbReference>
<dbReference type="Gene3D" id="3.30.70.100">
    <property type="match status" value="1"/>
</dbReference>
<evidence type="ECO:0000313" key="9">
    <source>
        <dbReference type="Proteomes" id="UP000510886"/>
    </source>
</evidence>
<feature type="domain" description="Acylphosphatase-like" evidence="7">
    <location>
        <begin position="4"/>
        <end position="91"/>
    </location>
</feature>
<dbReference type="InterPro" id="IPR017968">
    <property type="entry name" value="Acylphosphatase_CS"/>
</dbReference>
<sequence>MLRAVRINVSGLVQGVGFRYCTVLSAQKYHIKGHVKNEPDGSVTAVAQGEEEMLAKFITEVKRSPSPVGRVDQYHITDISPDEYTRFSVRY</sequence>
<accession>A0A7H9EL83</accession>
<keyword evidence="5" id="KW-0378">Hydrolase</keyword>
<evidence type="ECO:0000256" key="3">
    <source>
        <dbReference type="ARBA" id="ARBA00015991"/>
    </source>
</evidence>
<dbReference type="PROSITE" id="PS51160">
    <property type="entry name" value="ACYLPHOSPHATASE_3"/>
    <property type="match status" value="1"/>
</dbReference>
<dbReference type="PRINTS" id="PR00112">
    <property type="entry name" value="ACYLPHPHTASE"/>
</dbReference>
<dbReference type="GO" id="GO:0003998">
    <property type="term" value="F:acylphosphatase activity"/>
    <property type="evidence" value="ECO:0007669"/>
    <property type="project" value="UniProtKB-EC"/>
</dbReference>
<evidence type="ECO:0000256" key="2">
    <source>
        <dbReference type="ARBA" id="ARBA00012150"/>
    </source>
</evidence>
<dbReference type="EMBL" id="CP047418">
    <property type="protein sequence ID" value="QLL78032.1"/>
    <property type="molecule type" value="Genomic_DNA"/>
</dbReference>
<proteinExistence type="inferred from homology"/>
<dbReference type="SUPFAM" id="SSF54975">
    <property type="entry name" value="Acylphosphatase/BLUF domain-like"/>
    <property type="match status" value="1"/>
</dbReference>
<feature type="active site" evidence="5">
    <location>
        <position position="37"/>
    </location>
</feature>
<protein>
    <recommendedName>
        <fullName evidence="3 5">acylphosphatase</fullName>
        <ecNumber evidence="2 5">3.6.1.7</ecNumber>
    </recommendedName>
</protein>
<reference evidence="8 9" key="1">
    <citation type="submission" date="2020-01" db="EMBL/GenBank/DDBJ databases">
        <title>Complete and circular genome sequences of six lactobacillus isolates from horses.</title>
        <authorList>
            <person name="Hassan H.M."/>
        </authorList>
    </citation>
    <scope>NUCLEOTIDE SEQUENCE [LARGE SCALE GENOMIC DNA]</scope>
    <source>
        <strain evidence="8 9">1A</strain>
    </source>
</reference>
<dbReference type="AlphaFoldDB" id="A0A7H9EL83"/>
<evidence type="ECO:0000256" key="4">
    <source>
        <dbReference type="ARBA" id="ARBA00047645"/>
    </source>
</evidence>
<dbReference type="KEGG" id="lsw:GTO87_05075"/>
<dbReference type="InterPro" id="IPR001792">
    <property type="entry name" value="Acylphosphatase-like_dom"/>
</dbReference>
<evidence type="ECO:0000256" key="1">
    <source>
        <dbReference type="ARBA" id="ARBA00005614"/>
    </source>
</evidence>
<dbReference type="Proteomes" id="UP000510886">
    <property type="component" value="Chromosome"/>
</dbReference>
<name>A0A7H9EL83_9LACO</name>
<organism evidence="8 9">
    <name type="scientific">Ligilactobacillus saerimneri</name>
    <dbReference type="NCBI Taxonomy" id="228229"/>
    <lineage>
        <taxon>Bacteria</taxon>
        <taxon>Bacillati</taxon>
        <taxon>Bacillota</taxon>
        <taxon>Bacilli</taxon>
        <taxon>Lactobacillales</taxon>
        <taxon>Lactobacillaceae</taxon>
        <taxon>Ligilactobacillus</taxon>
    </lineage>
</organism>
<comment type="similarity">
    <text evidence="1 6">Belongs to the acylphosphatase family.</text>
</comment>
<evidence type="ECO:0000313" key="8">
    <source>
        <dbReference type="EMBL" id="QLL78032.1"/>
    </source>
</evidence>
<dbReference type="InterPro" id="IPR036046">
    <property type="entry name" value="Acylphosphatase-like_dom_sf"/>
</dbReference>
<dbReference type="PANTHER" id="PTHR47268:SF4">
    <property type="entry name" value="ACYLPHOSPHATASE"/>
    <property type="match status" value="1"/>
</dbReference>
<evidence type="ECO:0000256" key="5">
    <source>
        <dbReference type="PROSITE-ProRule" id="PRU00520"/>
    </source>
</evidence>